<evidence type="ECO:0000256" key="4">
    <source>
        <dbReference type="ARBA" id="ARBA00022692"/>
    </source>
</evidence>
<feature type="transmembrane region" description="Helical" evidence="9">
    <location>
        <begin position="490"/>
        <end position="510"/>
    </location>
</feature>
<feature type="transmembrane region" description="Helical" evidence="9">
    <location>
        <begin position="50"/>
        <end position="71"/>
    </location>
</feature>
<keyword evidence="4 9" id="KW-0812">Transmembrane</keyword>
<evidence type="ECO:0000313" key="10">
    <source>
        <dbReference type="EMBL" id="CAH1106227.1"/>
    </source>
</evidence>
<feature type="region of interest" description="Disordered" evidence="8">
    <location>
        <begin position="23"/>
        <end position="42"/>
    </location>
</feature>
<sequence>MKELFSLWNRILGTTYDAVNTNSVNTDRSKKQKEQYDKSRSRKGSSEYRSAILVAVIGLIGVLSGTFIHVVNPYDLIYRWKLVFEKGGEIYELWRSPPVELYLKVYLWNVTNKEAYMSGIDDKLKIVDVGPYVYREMLSHENVTFNENGTLTAVPKHPLVWVPELSEGRKEDDLLILPNIALLSIADVVSDSSYFTRVGLNIVIRQTESEPLVQMTAKEFMFGYSSSLMTLGNNFMPNWITFEKLGLIDRMYDFEGDYETVYNGQKLGVNNIGLIEKYRGSTKIPQWDSPCGDITGASDGTKFQGYIQPNDTLLFFRKSMCRAKKLIKVNETVANGLKAYVYNFDPEADDNGKVNEHNKCFCKEGTKCKPKGLLDVRGCYYGFPIALSYPHFFEAEKIVSSKVIGVKPDSTKHKSFFMIQPESGLPIELAVRYQINMDLGSIKSIANCERFDNMVLPLLWTEIRMDKLPEYLGVRFRLYLNILPLMEKCLMIIFLAGGVLFFLVSLYKFVRITKNKAINFQDPWIEDELVHNIGRKMSYLPQKKASISAKDFEVYIDSMVPLSRDIEHDYD</sequence>
<evidence type="ECO:0000256" key="6">
    <source>
        <dbReference type="ARBA" id="ARBA00023136"/>
    </source>
</evidence>
<evidence type="ECO:0000256" key="7">
    <source>
        <dbReference type="ARBA" id="ARBA00023180"/>
    </source>
</evidence>
<evidence type="ECO:0000256" key="2">
    <source>
        <dbReference type="ARBA" id="ARBA00010532"/>
    </source>
</evidence>
<dbReference type="EMBL" id="OV651814">
    <property type="protein sequence ID" value="CAH1106227.1"/>
    <property type="molecule type" value="Genomic_DNA"/>
</dbReference>
<keyword evidence="3" id="KW-1003">Cell membrane</keyword>
<dbReference type="PRINTS" id="PR01609">
    <property type="entry name" value="CD36FAMILY"/>
</dbReference>
<protein>
    <recommendedName>
        <fullName evidence="12">Scavenger receptor class B member 1</fullName>
    </recommendedName>
</protein>
<dbReference type="GO" id="GO:0005737">
    <property type="term" value="C:cytoplasm"/>
    <property type="evidence" value="ECO:0007669"/>
    <property type="project" value="TreeGrafter"/>
</dbReference>
<evidence type="ECO:0008006" key="12">
    <source>
        <dbReference type="Google" id="ProtNLM"/>
    </source>
</evidence>
<evidence type="ECO:0000256" key="9">
    <source>
        <dbReference type="SAM" id="Phobius"/>
    </source>
</evidence>
<gene>
    <name evidence="10" type="ORF">PSYICH_LOCUS7043</name>
</gene>
<dbReference type="InterPro" id="IPR002159">
    <property type="entry name" value="CD36_fam"/>
</dbReference>
<keyword evidence="6 9" id="KW-0472">Membrane</keyword>
<evidence type="ECO:0000256" key="8">
    <source>
        <dbReference type="SAM" id="MobiDB-lite"/>
    </source>
</evidence>
<dbReference type="GO" id="GO:0005886">
    <property type="term" value="C:plasma membrane"/>
    <property type="evidence" value="ECO:0007669"/>
    <property type="project" value="UniProtKB-SubCell"/>
</dbReference>
<keyword evidence="5 9" id="KW-1133">Transmembrane helix</keyword>
<accession>A0A9P0CMU1</accession>
<dbReference type="PANTHER" id="PTHR11923:SF67">
    <property type="entry name" value="RE68569P"/>
    <property type="match status" value="1"/>
</dbReference>
<organism evidence="10 11">
    <name type="scientific">Psylliodes chrysocephalus</name>
    <dbReference type="NCBI Taxonomy" id="3402493"/>
    <lineage>
        <taxon>Eukaryota</taxon>
        <taxon>Metazoa</taxon>
        <taxon>Ecdysozoa</taxon>
        <taxon>Arthropoda</taxon>
        <taxon>Hexapoda</taxon>
        <taxon>Insecta</taxon>
        <taxon>Pterygota</taxon>
        <taxon>Neoptera</taxon>
        <taxon>Endopterygota</taxon>
        <taxon>Coleoptera</taxon>
        <taxon>Polyphaga</taxon>
        <taxon>Cucujiformia</taxon>
        <taxon>Chrysomeloidea</taxon>
        <taxon>Chrysomelidae</taxon>
        <taxon>Galerucinae</taxon>
        <taxon>Alticini</taxon>
        <taxon>Psylliodes</taxon>
    </lineage>
</organism>
<evidence type="ECO:0000256" key="3">
    <source>
        <dbReference type="ARBA" id="ARBA00022475"/>
    </source>
</evidence>
<dbReference type="GO" id="GO:0005044">
    <property type="term" value="F:scavenger receptor activity"/>
    <property type="evidence" value="ECO:0007669"/>
    <property type="project" value="TreeGrafter"/>
</dbReference>
<keyword evidence="11" id="KW-1185">Reference proteome</keyword>
<proteinExistence type="inferred from homology"/>
<dbReference type="AlphaFoldDB" id="A0A9P0CMU1"/>
<keyword evidence="7" id="KW-0325">Glycoprotein</keyword>
<comment type="subcellular location">
    <subcellularLocation>
        <location evidence="1">Cell membrane</location>
    </subcellularLocation>
</comment>
<dbReference type="PANTHER" id="PTHR11923">
    <property type="entry name" value="SCAVENGER RECEPTOR CLASS B TYPE-1 SR-B1"/>
    <property type="match status" value="1"/>
</dbReference>
<dbReference type="Pfam" id="PF01130">
    <property type="entry name" value="CD36"/>
    <property type="match status" value="1"/>
</dbReference>
<evidence type="ECO:0000313" key="11">
    <source>
        <dbReference type="Proteomes" id="UP001153636"/>
    </source>
</evidence>
<evidence type="ECO:0000256" key="5">
    <source>
        <dbReference type="ARBA" id="ARBA00022989"/>
    </source>
</evidence>
<evidence type="ECO:0000256" key="1">
    <source>
        <dbReference type="ARBA" id="ARBA00004236"/>
    </source>
</evidence>
<dbReference type="Proteomes" id="UP001153636">
    <property type="component" value="Chromosome 2"/>
</dbReference>
<reference evidence="10" key="1">
    <citation type="submission" date="2022-01" db="EMBL/GenBank/DDBJ databases">
        <authorList>
            <person name="King R."/>
        </authorList>
    </citation>
    <scope>NUCLEOTIDE SEQUENCE</scope>
</reference>
<name>A0A9P0CMU1_9CUCU</name>
<dbReference type="OrthoDB" id="18585at2759"/>
<feature type="compositionally biased region" description="Basic and acidic residues" evidence="8">
    <location>
        <begin position="27"/>
        <end position="39"/>
    </location>
</feature>
<comment type="similarity">
    <text evidence="2">Belongs to the CD36 family.</text>
</comment>